<evidence type="ECO:0000256" key="1">
    <source>
        <dbReference type="SAM" id="MobiDB-lite"/>
    </source>
</evidence>
<dbReference type="Proteomes" id="UP001161757">
    <property type="component" value="Unassembled WGS sequence"/>
</dbReference>
<feature type="compositionally biased region" description="Polar residues" evidence="1">
    <location>
        <begin position="402"/>
        <end position="413"/>
    </location>
</feature>
<dbReference type="EMBL" id="JAJGCB010000003">
    <property type="protein sequence ID" value="KAJ8993943.1"/>
    <property type="molecule type" value="Genomic_DNA"/>
</dbReference>
<dbReference type="GO" id="GO:0004061">
    <property type="term" value="F:arylformamidase activity"/>
    <property type="evidence" value="ECO:0007669"/>
    <property type="project" value="UniProtKB-EC"/>
</dbReference>
<feature type="compositionally biased region" description="Low complexity" evidence="1">
    <location>
        <begin position="445"/>
        <end position="458"/>
    </location>
</feature>
<sequence length="654" mass="72655">MRKFIRYLQDQGKSSIMSWALMLLYHDLRSVPASIFHGLGQVQALGTILTCVLGSAWHKSLLCSLVYKISPYSSISQNITSYSIDHNLICSILLKAVQASEQRHSGAAYLSPATKEPQQREHHHTPSQFKAQHTAHHQTRAGHPSTAAHSFPAHTSAGGPPSPPQPRNSNGQRETPSPDIPDPLHRNITRHQYAMDNILQSYEIYIPEADTSHHGRRHSNAPKQKYWVVYIHGGYFRDPSVTSASFYPALSQLVYSSDHHHLHLPHIHNPFEHQRHHEDEDGQEHVTNPFSDPRHRYGELHDSHDSDIEDGHDDEDIRPYIAGYASINYRLSPHHQKAPQDPTKTPKYELRDARWPDHIHDVVQAIAHLQQKYGFGENYLLVGHSVGATMAVLSTLSRGKTFTSGTKAASATPAQGGKSSKGRRKIRFGKAKKGNTESKNDDKGSNGTSDSDRSSNSSGDEHPASTSSSFADIDPPLAVLGVSGIYDFEYLHKTFPSYIELTRNAIPNSEDFALASPAWYSADEYAELWAGGGAGTGTKLPSEAGSGNGPQTDRRQGRRTQAQSRALILAHSHDDGLVDWSQVEAMERVFTPRGNTVTDDGNDNKISVETLEIKGQHNDIWEQGTELARAIRHGVRVMRRLDSQHDDDNDNNAQ</sequence>
<feature type="region of interest" description="Disordered" evidence="1">
    <location>
        <begin position="402"/>
        <end position="472"/>
    </location>
</feature>
<keyword evidence="2" id="KW-0378">Hydrolase</keyword>
<dbReference type="InterPro" id="IPR029058">
    <property type="entry name" value="AB_hydrolase_fold"/>
</dbReference>
<evidence type="ECO:0000313" key="2">
    <source>
        <dbReference type="EMBL" id="KAJ8993943.1"/>
    </source>
</evidence>
<protein>
    <submittedName>
        <fullName evidence="2">Kynurenine formamidase</fullName>
        <ecNumber evidence="2">3.5.1.9</ecNumber>
    </submittedName>
</protein>
<feature type="compositionally biased region" description="Basic residues" evidence="1">
    <location>
        <begin position="420"/>
        <end position="433"/>
    </location>
</feature>
<name>A0AAN6IXQ5_EXODE</name>
<feature type="region of interest" description="Disordered" evidence="1">
    <location>
        <begin position="533"/>
        <end position="563"/>
    </location>
</feature>
<dbReference type="SUPFAM" id="SSF53474">
    <property type="entry name" value="alpha/beta-Hydrolases"/>
    <property type="match status" value="1"/>
</dbReference>
<feature type="region of interest" description="Disordered" evidence="1">
    <location>
        <begin position="106"/>
        <end position="185"/>
    </location>
</feature>
<dbReference type="Gene3D" id="3.40.50.1820">
    <property type="entry name" value="alpha/beta hydrolase"/>
    <property type="match status" value="1"/>
</dbReference>
<organism evidence="2 3">
    <name type="scientific">Exophiala dermatitidis</name>
    <name type="common">Black yeast-like fungus</name>
    <name type="synonym">Wangiella dermatitidis</name>
    <dbReference type="NCBI Taxonomy" id="5970"/>
    <lineage>
        <taxon>Eukaryota</taxon>
        <taxon>Fungi</taxon>
        <taxon>Dikarya</taxon>
        <taxon>Ascomycota</taxon>
        <taxon>Pezizomycotina</taxon>
        <taxon>Eurotiomycetes</taxon>
        <taxon>Chaetothyriomycetidae</taxon>
        <taxon>Chaetothyriales</taxon>
        <taxon>Herpotrichiellaceae</taxon>
        <taxon>Exophiala</taxon>
    </lineage>
</organism>
<dbReference type="AlphaFoldDB" id="A0AAN6IXQ5"/>
<reference evidence="2" key="1">
    <citation type="submission" date="2023-01" db="EMBL/GenBank/DDBJ databases">
        <title>Exophiala dermititidis isolated from Cystic Fibrosis Patient.</title>
        <authorList>
            <person name="Kurbessoian T."/>
            <person name="Crocker A."/>
            <person name="Murante D."/>
            <person name="Hogan D.A."/>
            <person name="Stajich J.E."/>
        </authorList>
    </citation>
    <scope>NUCLEOTIDE SEQUENCE</scope>
    <source>
        <strain evidence="2">Ex8</strain>
    </source>
</reference>
<evidence type="ECO:0000313" key="3">
    <source>
        <dbReference type="Proteomes" id="UP001161757"/>
    </source>
</evidence>
<dbReference type="EC" id="3.5.1.9" evidence="2"/>
<proteinExistence type="predicted"/>
<gene>
    <name evidence="2" type="primary">BNA7</name>
    <name evidence="2" type="ORF">HRR80_002444</name>
</gene>
<feature type="region of interest" description="Disordered" evidence="1">
    <location>
        <begin position="274"/>
        <end position="297"/>
    </location>
</feature>
<comment type="caution">
    <text evidence="2">The sequence shown here is derived from an EMBL/GenBank/DDBJ whole genome shotgun (WGS) entry which is preliminary data.</text>
</comment>
<feature type="compositionally biased region" description="Basic and acidic residues" evidence="1">
    <location>
        <begin position="434"/>
        <end position="444"/>
    </location>
</feature>
<accession>A0AAN6IXQ5</accession>